<dbReference type="Proteomes" id="UP000185744">
    <property type="component" value="Unassembled WGS sequence"/>
</dbReference>
<name>A0A1Q6DUU6_METT1</name>
<proteinExistence type="predicted"/>
<comment type="caution">
    <text evidence="1">The sequence shown here is derived from an EMBL/GenBank/DDBJ whole genome shotgun (WGS) entry which is preliminary data.</text>
</comment>
<dbReference type="EMBL" id="MSDW01000001">
    <property type="protein sequence ID" value="OKY78082.1"/>
    <property type="molecule type" value="Genomic_DNA"/>
</dbReference>
<evidence type="ECO:0000313" key="2">
    <source>
        <dbReference type="Proteomes" id="UP000185744"/>
    </source>
</evidence>
<evidence type="ECO:0000313" key="1">
    <source>
        <dbReference type="EMBL" id="OKY78082.1"/>
    </source>
</evidence>
<protein>
    <submittedName>
        <fullName evidence="1">Uncharacterized protein</fullName>
    </submittedName>
</protein>
<accession>A0A1Q6DUU6</accession>
<gene>
    <name evidence="1" type="ORF">BTN85_0567</name>
</gene>
<sequence length="166" mass="20048">MKELDDDKLSRGKIKEKNYTILKKSNEIEDFKERTDAIGVKFTYKNLRVLDLEWILRKIQLSSKEVIKNHERKRIPRFPMKIELNGDKLRFTPFATKNIKTKKIQKLLTEIFKDLKKSLEKSKQRKNLQKIEITRLKYINSKFNEIEKKEFLKKQEKQKTTLSDFV</sequence>
<keyword evidence="2" id="KW-1185">Reference proteome</keyword>
<organism evidence="1 2">
    <name type="scientific">Methanohalarchaeum thermophilum</name>
    <dbReference type="NCBI Taxonomy" id="1903181"/>
    <lineage>
        <taxon>Archaea</taxon>
        <taxon>Methanobacteriati</taxon>
        <taxon>Methanobacteriota</taxon>
        <taxon>Methanonatronarchaeia</taxon>
        <taxon>Methanonatronarchaeales</taxon>
        <taxon>Methanonatronarchaeaceae</taxon>
        <taxon>Candidatus Methanohalarchaeum</taxon>
    </lineage>
</organism>
<dbReference type="InParanoid" id="A0A1Q6DUU6"/>
<dbReference type="AlphaFoldDB" id="A0A1Q6DUU6"/>
<reference evidence="1" key="1">
    <citation type="submission" date="2016-12" db="EMBL/GenBank/DDBJ databases">
        <title>Discovery of methanogenic haloarchaea.</title>
        <authorList>
            <person name="Sorokin D.Y."/>
            <person name="Makarova K.S."/>
            <person name="Abbas B."/>
            <person name="Ferrer M."/>
            <person name="Golyshin P.N."/>
        </authorList>
    </citation>
    <scope>NUCLEOTIDE SEQUENCE [LARGE SCALE GENOMIC DNA]</scope>
    <source>
        <strain evidence="1">HMET1</strain>
    </source>
</reference>